<dbReference type="InterPro" id="IPR017476">
    <property type="entry name" value="UDP-Glc/GDP-Man"/>
</dbReference>
<dbReference type="SUPFAM" id="SSF51735">
    <property type="entry name" value="NAD(P)-binding Rossmann-fold domains"/>
    <property type="match status" value="1"/>
</dbReference>
<evidence type="ECO:0000256" key="3">
    <source>
        <dbReference type="ARBA" id="ARBA00023027"/>
    </source>
</evidence>
<dbReference type="STRING" id="1797535.A2744_02345"/>
<dbReference type="InterPro" id="IPR001732">
    <property type="entry name" value="UDP-Glc/GDP-Man_DH_N"/>
</dbReference>
<gene>
    <name evidence="6" type="ORF">A2744_02345</name>
</gene>
<dbReference type="PANTHER" id="PTHR43491">
    <property type="entry name" value="UDP-N-ACETYL-D-MANNOSAMINE DEHYDROGENASE"/>
    <property type="match status" value="1"/>
</dbReference>
<evidence type="ECO:0000313" key="6">
    <source>
        <dbReference type="EMBL" id="OGY45506.1"/>
    </source>
</evidence>
<proteinExistence type="inferred from homology"/>
<dbReference type="AlphaFoldDB" id="A0A1G1Y0Y4"/>
<dbReference type="InterPro" id="IPR014026">
    <property type="entry name" value="UDP-Glc/GDP-Man_DH_dimer"/>
</dbReference>
<dbReference type="EMBL" id="MHIE01000019">
    <property type="protein sequence ID" value="OGY45506.1"/>
    <property type="molecule type" value="Genomic_DNA"/>
</dbReference>
<dbReference type="NCBIfam" id="TIGR03026">
    <property type="entry name" value="NDP-sugDHase"/>
    <property type="match status" value="1"/>
</dbReference>
<dbReference type="Proteomes" id="UP000178240">
    <property type="component" value="Unassembled WGS sequence"/>
</dbReference>
<dbReference type="GO" id="GO:0016628">
    <property type="term" value="F:oxidoreductase activity, acting on the CH-CH group of donors, NAD or NADP as acceptor"/>
    <property type="evidence" value="ECO:0007669"/>
    <property type="project" value="InterPro"/>
</dbReference>
<dbReference type="PIRSF" id="PIRSF500136">
    <property type="entry name" value="UDP_ManNAc_DH"/>
    <property type="match status" value="1"/>
</dbReference>
<reference evidence="6 7" key="1">
    <citation type="journal article" date="2016" name="Nat. Commun.">
        <title>Thousands of microbial genomes shed light on interconnected biogeochemical processes in an aquifer system.</title>
        <authorList>
            <person name="Anantharaman K."/>
            <person name="Brown C.T."/>
            <person name="Hug L.A."/>
            <person name="Sharon I."/>
            <person name="Castelle C.J."/>
            <person name="Probst A.J."/>
            <person name="Thomas B.C."/>
            <person name="Singh A."/>
            <person name="Wilkins M.J."/>
            <person name="Karaoz U."/>
            <person name="Brodie E.L."/>
            <person name="Williams K.H."/>
            <person name="Hubbard S.S."/>
            <person name="Banfield J.F."/>
        </authorList>
    </citation>
    <scope>NUCLEOTIDE SEQUENCE [LARGE SCALE GENOMIC DNA]</scope>
</reference>
<dbReference type="PIRSF" id="PIRSF000124">
    <property type="entry name" value="UDPglc_GDPman_dh"/>
    <property type="match status" value="1"/>
</dbReference>
<keyword evidence="3" id="KW-0520">NAD</keyword>
<evidence type="ECO:0000256" key="2">
    <source>
        <dbReference type="ARBA" id="ARBA00023002"/>
    </source>
</evidence>
<comment type="similarity">
    <text evidence="1 4">Belongs to the UDP-glucose/GDP-mannose dehydrogenase family.</text>
</comment>
<feature type="domain" description="UDP-glucose/GDP-mannose dehydrogenase C-terminal" evidence="5">
    <location>
        <begin position="323"/>
        <end position="410"/>
    </location>
</feature>
<evidence type="ECO:0000256" key="1">
    <source>
        <dbReference type="ARBA" id="ARBA00006601"/>
    </source>
</evidence>
<dbReference type="Pfam" id="PF00984">
    <property type="entry name" value="UDPG_MGDP_dh"/>
    <property type="match status" value="1"/>
</dbReference>
<organism evidence="6 7">
    <name type="scientific">Candidatus Buchananbacteria bacterium RIFCSPHIGHO2_01_FULL_44_11</name>
    <dbReference type="NCBI Taxonomy" id="1797535"/>
    <lineage>
        <taxon>Bacteria</taxon>
        <taxon>Candidatus Buchananiibacteriota</taxon>
    </lineage>
</organism>
<dbReference type="GO" id="GO:0051287">
    <property type="term" value="F:NAD binding"/>
    <property type="evidence" value="ECO:0007669"/>
    <property type="project" value="InterPro"/>
</dbReference>
<evidence type="ECO:0000313" key="7">
    <source>
        <dbReference type="Proteomes" id="UP000178240"/>
    </source>
</evidence>
<evidence type="ECO:0000259" key="5">
    <source>
        <dbReference type="SMART" id="SM00984"/>
    </source>
</evidence>
<sequence>MLDFKHSSKSQKYDLCIVGGAGRVGLPLAVVFALKGVKTVIYDLNKEALSQISAGVFPFKENQGPESLKQALENKTLFTSDSAEAIKDSKLVLLVVGTPIDEYLNPDFKAIMGVIKNYFDYFSDDQVLILRSTVYPGTSKKVQKYFEGQGKKIKVAFCPERIAEGKAIDELMSLPQIISAFDQNTEKVAYDLFNKITDKLVTVKPMEAELAKLFTNAWRYISFAASNQFYMIAESFGADYGAIYQAMTQDYDRAKNLPGAGFAAGPCLLKDTMQISAFSNNNFSLGQAAMLVNEGLPKFVIEVVKKKLQASNSITKLGYINVGILGMAFKRESDNKRDSLSYKLKKIAEFEFGTVRCHDVYIKDEALLSLDEVLDKSDVVILATPHKDYKKIDPKKYPKKIFIDVWGFWR</sequence>
<dbReference type="InterPro" id="IPR008927">
    <property type="entry name" value="6-PGluconate_DH-like_C_sf"/>
</dbReference>
<dbReference type="PANTHER" id="PTHR43491:SF2">
    <property type="entry name" value="UDP-N-ACETYL-D-MANNOSAMINE DEHYDROGENASE"/>
    <property type="match status" value="1"/>
</dbReference>
<dbReference type="GO" id="GO:0016616">
    <property type="term" value="F:oxidoreductase activity, acting on the CH-OH group of donors, NAD or NADP as acceptor"/>
    <property type="evidence" value="ECO:0007669"/>
    <property type="project" value="InterPro"/>
</dbReference>
<evidence type="ECO:0000256" key="4">
    <source>
        <dbReference type="PIRNR" id="PIRNR000124"/>
    </source>
</evidence>
<dbReference type="InterPro" id="IPR036291">
    <property type="entry name" value="NAD(P)-bd_dom_sf"/>
</dbReference>
<comment type="caution">
    <text evidence="6">The sequence shown here is derived from an EMBL/GenBank/DDBJ whole genome shotgun (WGS) entry which is preliminary data.</text>
</comment>
<dbReference type="GO" id="GO:0000271">
    <property type="term" value="P:polysaccharide biosynthetic process"/>
    <property type="evidence" value="ECO:0007669"/>
    <property type="project" value="InterPro"/>
</dbReference>
<dbReference type="SMART" id="SM00984">
    <property type="entry name" value="UDPG_MGDP_dh_C"/>
    <property type="match status" value="1"/>
</dbReference>
<dbReference type="Pfam" id="PF03720">
    <property type="entry name" value="UDPG_MGDP_dh_C"/>
    <property type="match status" value="1"/>
</dbReference>
<name>A0A1G1Y0Y4_9BACT</name>
<dbReference type="InterPro" id="IPR036220">
    <property type="entry name" value="UDP-Glc/GDP-Man_DH_C_sf"/>
</dbReference>
<accession>A0A1G1Y0Y4</accession>
<keyword evidence="2" id="KW-0560">Oxidoreductase</keyword>
<dbReference type="Pfam" id="PF03721">
    <property type="entry name" value="UDPG_MGDP_dh_N"/>
    <property type="match status" value="1"/>
</dbReference>
<protein>
    <recommendedName>
        <fullName evidence="5">UDP-glucose/GDP-mannose dehydrogenase C-terminal domain-containing protein</fullName>
    </recommendedName>
</protein>
<dbReference type="SUPFAM" id="SSF48179">
    <property type="entry name" value="6-phosphogluconate dehydrogenase C-terminal domain-like"/>
    <property type="match status" value="1"/>
</dbReference>
<dbReference type="SUPFAM" id="SSF52413">
    <property type="entry name" value="UDP-glucose/GDP-mannose dehydrogenase C-terminal domain"/>
    <property type="match status" value="1"/>
</dbReference>
<dbReference type="InterPro" id="IPR028359">
    <property type="entry name" value="UDP_ManNAc/GlcNAc_DH"/>
</dbReference>
<dbReference type="InterPro" id="IPR014027">
    <property type="entry name" value="UDP-Glc/GDP-Man_DH_C"/>
</dbReference>
<dbReference type="Gene3D" id="3.40.50.720">
    <property type="entry name" value="NAD(P)-binding Rossmann-like Domain"/>
    <property type="match status" value="2"/>
</dbReference>